<dbReference type="RefSeq" id="WP_245357394.1">
    <property type="nucleotide sequence ID" value="NZ_BAAAVU010000028.1"/>
</dbReference>
<evidence type="ECO:0000313" key="1">
    <source>
        <dbReference type="EMBL" id="MBP2349130.1"/>
    </source>
</evidence>
<proteinExistence type="predicted"/>
<reference evidence="1 2" key="1">
    <citation type="submission" date="2021-03" db="EMBL/GenBank/DDBJ databases">
        <title>Sequencing the genomes of 1000 actinobacteria strains.</title>
        <authorList>
            <person name="Klenk H.-P."/>
        </authorList>
    </citation>
    <scope>NUCLEOTIDE SEQUENCE [LARGE SCALE GENOMIC DNA]</scope>
    <source>
        <strain evidence="1 2">DSM 18824</strain>
    </source>
</reference>
<evidence type="ECO:0000313" key="2">
    <source>
        <dbReference type="Proteomes" id="UP000755585"/>
    </source>
</evidence>
<dbReference type="EMBL" id="JAGINT010000001">
    <property type="protein sequence ID" value="MBP2349130.1"/>
    <property type="molecule type" value="Genomic_DNA"/>
</dbReference>
<organism evidence="1 2">
    <name type="scientific">Kribbella aluminosa</name>
    <dbReference type="NCBI Taxonomy" id="416017"/>
    <lineage>
        <taxon>Bacteria</taxon>
        <taxon>Bacillati</taxon>
        <taxon>Actinomycetota</taxon>
        <taxon>Actinomycetes</taxon>
        <taxon>Propionibacteriales</taxon>
        <taxon>Kribbellaceae</taxon>
        <taxon>Kribbella</taxon>
    </lineage>
</organism>
<sequence>MSNLQPEAPSPGEFQGYNRARCLMWCHEARARVFERLDKETAFIRDTSVEAVHVDNTKLADRVFLTAFDDEGRRVSGDTLYNDEPDQRLEVASEFDHDFTHMEVPPGSDLEKVVAREDGWVVNMEVVREYDVVDDRRKTQRAVVLAHLPDLMKRGEARGFLLGQDEPDEEADAE</sequence>
<dbReference type="Proteomes" id="UP000755585">
    <property type="component" value="Unassembled WGS sequence"/>
</dbReference>
<keyword evidence="2" id="KW-1185">Reference proteome</keyword>
<accession>A0ABS4UBX8</accession>
<gene>
    <name evidence="1" type="ORF">JOF29_000213</name>
</gene>
<protein>
    <submittedName>
        <fullName evidence="1">Uncharacterized protein</fullName>
    </submittedName>
</protein>
<comment type="caution">
    <text evidence="1">The sequence shown here is derived from an EMBL/GenBank/DDBJ whole genome shotgun (WGS) entry which is preliminary data.</text>
</comment>
<name>A0ABS4UBX8_9ACTN</name>